<comment type="subcellular location">
    <subcellularLocation>
        <location evidence="1 6">Nucleus</location>
    </subcellularLocation>
</comment>
<evidence type="ECO:0000313" key="7">
    <source>
        <dbReference type="EMBL" id="GJQ10701.1"/>
    </source>
</evidence>
<evidence type="ECO:0000256" key="6">
    <source>
        <dbReference type="PIRNR" id="PIRNR028763"/>
    </source>
</evidence>
<dbReference type="GO" id="GO:0006383">
    <property type="term" value="P:transcription by RNA polymerase III"/>
    <property type="evidence" value="ECO:0007669"/>
    <property type="project" value="UniProtKB-UniRule"/>
</dbReference>
<keyword evidence="5 6" id="KW-0539">Nucleus</keyword>
<keyword evidence="3 6" id="KW-0240">DNA-directed RNA polymerase</keyword>
<dbReference type="InterPro" id="IPR036390">
    <property type="entry name" value="WH_DNA-bd_sf"/>
</dbReference>
<keyword evidence="8" id="KW-1185">Reference proteome</keyword>
<dbReference type="Proteomes" id="UP001061958">
    <property type="component" value="Unassembled WGS sequence"/>
</dbReference>
<reference evidence="7" key="1">
    <citation type="journal article" date="2022" name="Proc. Natl. Acad. Sci. U.S.A.">
        <title>Life cycle and functional genomics of the unicellular red alga Galdieria for elucidating algal and plant evolution and industrial use.</title>
        <authorList>
            <person name="Hirooka S."/>
            <person name="Itabashi T."/>
            <person name="Ichinose T.M."/>
            <person name="Onuma R."/>
            <person name="Fujiwara T."/>
            <person name="Yamashita S."/>
            <person name="Jong L.W."/>
            <person name="Tomita R."/>
            <person name="Iwane A.H."/>
            <person name="Miyagishima S.Y."/>
        </authorList>
    </citation>
    <scope>NUCLEOTIDE SEQUENCE</scope>
    <source>
        <strain evidence="7">NBRC 102759</strain>
    </source>
</reference>
<dbReference type="GO" id="GO:0005666">
    <property type="term" value="C:RNA polymerase III complex"/>
    <property type="evidence" value="ECO:0007669"/>
    <property type="project" value="UniProtKB-UniRule"/>
</dbReference>
<dbReference type="EMBL" id="BQMJ01000017">
    <property type="protein sequence ID" value="GJQ10701.1"/>
    <property type="molecule type" value="Genomic_DNA"/>
</dbReference>
<evidence type="ECO:0000256" key="2">
    <source>
        <dbReference type="ARBA" id="ARBA00011038"/>
    </source>
</evidence>
<organism evidence="7 8">
    <name type="scientific">Galdieria partita</name>
    <dbReference type="NCBI Taxonomy" id="83374"/>
    <lineage>
        <taxon>Eukaryota</taxon>
        <taxon>Rhodophyta</taxon>
        <taxon>Bangiophyceae</taxon>
        <taxon>Galdieriales</taxon>
        <taxon>Galdieriaceae</taxon>
        <taxon>Galdieria</taxon>
    </lineage>
</organism>
<evidence type="ECO:0000256" key="3">
    <source>
        <dbReference type="ARBA" id="ARBA00022478"/>
    </source>
</evidence>
<sequence>MATDIEKLEEIVLRVASVEPYGVTDEEIRKNLPENVSPNERLQTYNNLLQRGRLQLKKLHGKLFYQAVEEHFANKLQGLTAEERLVYSHVEEAGNKGIWTRDLRNVSRLQQTQLTKILKNLELKKLVKPFKSVKSKNKKLYMPFDLEPSVDVTGGPWYCNQEFDAEFFDILYKQSLRFIRGSSTAVTVGEVANHITSLGISKEKLEINDFESLLQTMIYDGVIEKLSKRSESGNSIVVYRSCRHTTPFATLGEVPCGICPVYKSCSIDGTISPANCIYLQKWEESLEF</sequence>
<accession>A0A9C7PUM0</accession>
<dbReference type="InterPro" id="IPR016049">
    <property type="entry name" value="RNA_pol_Rpc34-like"/>
</dbReference>
<comment type="similarity">
    <text evidence="2 6">Belongs to the eukaryotic RPC34/RPC39 RNA polymerase subunit family.</text>
</comment>
<dbReference type="PANTHER" id="PTHR12780">
    <property type="entry name" value="RNA POLYMERASE III DNA DIRECTED , 39KD SUBUNIT-RELATED"/>
    <property type="match status" value="1"/>
</dbReference>
<reference evidence="7" key="2">
    <citation type="submission" date="2022-01" db="EMBL/GenBank/DDBJ databases">
        <authorList>
            <person name="Hirooka S."/>
            <person name="Miyagishima S.Y."/>
        </authorList>
    </citation>
    <scope>NUCLEOTIDE SEQUENCE</scope>
    <source>
        <strain evidence="7">NBRC 102759</strain>
    </source>
</reference>
<dbReference type="Pfam" id="PF05158">
    <property type="entry name" value="RNA_pol_Rpc34"/>
    <property type="match status" value="1"/>
</dbReference>
<name>A0A9C7PUM0_9RHOD</name>
<evidence type="ECO:0000313" key="8">
    <source>
        <dbReference type="Proteomes" id="UP001061958"/>
    </source>
</evidence>
<evidence type="ECO:0000256" key="1">
    <source>
        <dbReference type="ARBA" id="ARBA00004123"/>
    </source>
</evidence>
<keyword evidence="4 6" id="KW-0804">Transcription</keyword>
<dbReference type="Gene3D" id="1.10.10.10">
    <property type="entry name" value="Winged helix-like DNA-binding domain superfamily/Winged helix DNA-binding domain"/>
    <property type="match status" value="2"/>
</dbReference>
<evidence type="ECO:0000256" key="5">
    <source>
        <dbReference type="ARBA" id="ARBA00023242"/>
    </source>
</evidence>
<dbReference type="GO" id="GO:0005737">
    <property type="term" value="C:cytoplasm"/>
    <property type="evidence" value="ECO:0007669"/>
    <property type="project" value="UniProtKB-ARBA"/>
</dbReference>
<dbReference type="InterPro" id="IPR007832">
    <property type="entry name" value="RNA_pol_Rpc34"/>
</dbReference>
<dbReference type="SUPFAM" id="SSF46785">
    <property type="entry name" value="Winged helix' DNA-binding domain"/>
    <property type="match status" value="2"/>
</dbReference>
<dbReference type="PIRSF" id="PIRSF028763">
    <property type="entry name" value="RNA_pol_Rpc34"/>
    <property type="match status" value="1"/>
</dbReference>
<dbReference type="AlphaFoldDB" id="A0A9C7PUM0"/>
<dbReference type="InterPro" id="IPR036388">
    <property type="entry name" value="WH-like_DNA-bd_sf"/>
</dbReference>
<comment type="function">
    <text evidence="6">DNA-dependent RNA polymerase catalyzes the transcription of DNA into RNA using the four ribonucleoside triphosphates as substrates. Specific peripheric component of RNA polymerase III which synthesizes small RNAs, such as 5S rRNA and tRNAs.</text>
</comment>
<protein>
    <recommendedName>
        <fullName evidence="6">DNA-directed RNA polymerase III subunit RPC6</fullName>
        <shortName evidence="6">RNA polymerase III subunit C6</shortName>
    </recommendedName>
</protein>
<comment type="caution">
    <text evidence="7">The sequence shown here is derived from an EMBL/GenBank/DDBJ whole genome shotgun (WGS) entry which is preliminary data.</text>
</comment>
<dbReference type="GO" id="GO:0005654">
    <property type="term" value="C:nucleoplasm"/>
    <property type="evidence" value="ECO:0007669"/>
    <property type="project" value="UniProtKB-ARBA"/>
</dbReference>
<dbReference type="FunFam" id="1.10.10.10:FF:000116">
    <property type="entry name" value="DNA-directed RNA polymerase III subunit RPC6"/>
    <property type="match status" value="1"/>
</dbReference>
<evidence type="ECO:0000256" key="4">
    <source>
        <dbReference type="ARBA" id="ARBA00023163"/>
    </source>
</evidence>
<dbReference type="OrthoDB" id="1608at2759"/>
<gene>
    <name evidence="7" type="ORF">GpartN1_g2492.t1</name>
</gene>
<proteinExistence type="inferred from homology"/>